<dbReference type="GO" id="GO:0009279">
    <property type="term" value="C:cell outer membrane"/>
    <property type="evidence" value="ECO:0007669"/>
    <property type="project" value="UniProtKB-SubCell"/>
</dbReference>
<dbReference type="Proteomes" id="UP000196355">
    <property type="component" value="Unassembled WGS sequence"/>
</dbReference>
<dbReference type="AlphaFoldDB" id="A0A202CBW8"/>
<protein>
    <recommendedName>
        <fullName evidence="10">RagB/SusD family nutrient uptake outer membrane protein</fullName>
    </recommendedName>
</protein>
<comment type="caution">
    <text evidence="8">The sequence shown here is derived from an EMBL/GenBank/DDBJ whole genome shotgun (WGS) entry which is preliminary data.</text>
</comment>
<sequence length="556" mass="60949">MKRIINTILILTTLSATTVTLNSCEDALDITQPGQLLEDDVYTSVANLNDVLNGSVYGQLDPIDEIYFTAVFTDEVKPGSGSGGQEYELHRFFLDPSTSVVGGGSVSTGSSDGIWLNNYRVINRVNRLLEGAKNVTPTTATEQTQYKSILAQARAIRAFCYVQLESYFSTNMKDPSALGVVLIKDVPATDAKLPRSTNQEVYDFINEDLDYARGILTYETTNSRYYADKRFVNALSARFNLYRGNMVLAKQYAQDVISNSGLSLTLATPITGSNPLINSGAGGASGSLTNPATATWNNAFYGGNTTANGNGLLGSFNPYRNMWNDTSRGEVLFSLNRLPLGAGQSIGTRWNTNSSAATGVPMWFLGRNLFNLIYTAPGGTDKGDIRRYTYIDPTSIIASNYMDIDSRNDRLVIDKYPGKTSAATRNDIKVFRLSEMYFILAEAETAAGNLSTAQNLIQQVRVARNYLGTATTPTYTSAQSAYADILKERRIELALEGHRYIDLKRLATLAGVTMDRNPKDDFVTVTNLPNNSYKYTLPIPVKETSANPNIQQNPGY</sequence>
<gene>
    <name evidence="8" type="ORF">B0E34_02825</name>
</gene>
<reference evidence="9" key="1">
    <citation type="submission" date="2017-02" db="EMBL/GenBank/DDBJ databases">
        <authorList>
            <person name="Tetz G."/>
            <person name="Tetz V."/>
        </authorList>
    </citation>
    <scope>NUCLEOTIDE SEQUENCE [LARGE SCALE GENOMIC DNA]</scope>
    <source>
        <strain evidence="9">VT16-26</strain>
    </source>
</reference>
<dbReference type="InterPro" id="IPR011990">
    <property type="entry name" value="TPR-like_helical_dom_sf"/>
</dbReference>
<accession>A0A202CBW8</accession>
<evidence type="ECO:0000256" key="4">
    <source>
        <dbReference type="ARBA" id="ARBA00023136"/>
    </source>
</evidence>
<keyword evidence="9" id="KW-1185">Reference proteome</keyword>
<feature type="domain" description="RagB/SusD" evidence="6">
    <location>
        <begin position="418"/>
        <end position="556"/>
    </location>
</feature>
<dbReference type="EMBL" id="MVAG01000064">
    <property type="protein sequence ID" value="OVE61329.1"/>
    <property type="molecule type" value="Genomic_DNA"/>
</dbReference>
<evidence type="ECO:0008006" key="10">
    <source>
        <dbReference type="Google" id="ProtNLM"/>
    </source>
</evidence>
<evidence type="ECO:0000256" key="5">
    <source>
        <dbReference type="ARBA" id="ARBA00023237"/>
    </source>
</evidence>
<comment type="similarity">
    <text evidence="2">Belongs to the SusD family.</text>
</comment>
<evidence type="ECO:0000256" key="1">
    <source>
        <dbReference type="ARBA" id="ARBA00004442"/>
    </source>
</evidence>
<evidence type="ECO:0000256" key="3">
    <source>
        <dbReference type="ARBA" id="ARBA00022729"/>
    </source>
</evidence>
<dbReference type="InterPro" id="IPR012944">
    <property type="entry name" value="SusD_RagB_dom"/>
</dbReference>
<dbReference type="Gene3D" id="1.25.40.390">
    <property type="match status" value="1"/>
</dbReference>
<organism evidence="8 9">
    <name type="scientific">Chryseobacterium mucoviscidosis</name>
    <dbReference type="NCBI Taxonomy" id="1945581"/>
    <lineage>
        <taxon>Bacteria</taxon>
        <taxon>Pseudomonadati</taxon>
        <taxon>Bacteroidota</taxon>
        <taxon>Flavobacteriia</taxon>
        <taxon>Flavobacteriales</taxon>
        <taxon>Weeksellaceae</taxon>
        <taxon>Chryseobacterium group</taxon>
        <taxon>Chryseobacterium</taxon>
    </lineage>
</organism>
<dbReference type="SUPFAM" id="SSF48452">
    <property type="entry name" value="TPR-like"/>
    <property type="match status" value="1"/>
</dbReference>
<evidence type="ECO:0000256" key="2">
    <source>
        <dbReference type="ARBA" id="ARBA00006275"/>
    </source>
</evidence>
<dbReference type="InterPro" id="IPR033985">
    <property type="entry name" value="SusD-like_N"/>
</dbReference>
<name>A0A202CBW8_9FLAO</name>
<dbReference type="Pfam" id="PF14322">
    <property type="entry name" value="SusD-like_3"/>
    <property type="match status" value="1"/>
</dbReference>
<evidence type="ECO:0000259" key="7">
    <source>
        <dbReference type="Pfam" id="PF14322"/>
    </source>
</evidence>
<evidence type="ECO:0000259" key="6">
    <source>
        <dbReference type="Pfam" id="PF07980"/>
    </source>
</evidence>
<comment type="subcellular location">
    <subcellularLocation>
        <location evidence="1">Cell outer membrane</location>
    </subcellularLocation>
</comment>
<dbReference type="RefSeq" id="WP_087706565.1">
    <property type="nucleotide sequence ID" value="NZ_MVAG01000064.1"/>
</dbReference>
<keyword evidence="4" id="KW-0472">Membrane</keyword>
<evidence type="ECO:0000313" key="8">
    <source>
        <dbReference type="EMBL" id="OVE61329.1"/>
    </source>
</evidence>
<feature type="domain" description="SusD-like N-terminal" evidence="7">
    <location>
        <begin position="114"/>
        <end position="241"/>
    </location>
</feature>
<keyword evidence="5" id="KW-0998">Cell outer membrane</keyword>
<proteinExistence type="inferred from homology"/>
<keyword evidence="3" id="KW-0732">Signal</keyword>
<dbReference type="Pfam" id="PF07980">
    <property type="entry name" value="SusD_RagB"/>
    <property type="match status" value="1"/>
</dbReference>
<evidence type="ECO:0000313" key="9">
    <source>
        <dbReference type="Proteomes" id="UP000196355"/>
    </source>
</evidence>